<evidence type="ECO:0000256" key="1">
    <source>
        <dbReference type="SAM" id="Phobius"/>
    </source>
</evidence>
<keyword evidence="1" id="KW-0472">Membrane</keyword>
<dbReference type="EMBL" id="DPVV01000311">
    <property type="protein sequence ID" value="HCL02626.1"/>
    <property type="molecule type" value="Genomic_DNA"/>
</dbReference>
<comment type="caution">
    <text evidence="3">The sequence shown here is derived from an EMBL/GenBank/DDBJ whole genome shotgun (WGS) entry which is preliminary data.</text>
</comment>
<evidence type="ECO:0000313" key="4">
    <source>
        <dbReference type="Proteomes" id="UP000262969"/>
    </source>
</evidence>
<dbReference type="Proteomes" id="UP000262969">
    <property type="component" value="Unassembled WGS sequence"/>
</dbReference>
<sequence length="462" mass="53342">MQENSKVVKFKKRRSINIGVIIFIIILIYTVLNVYFYLSKPQISIYEVSEQPLSQENIVQGVIIREEKMVTTDRSGYVNYYFREGARVAKDATIYSIDESKKIYEKLTDTTGGIKFSKMDAASIRKDIAKFKYTYQDSNYSDVYNFKDEISASIRNILDVNLLSNMQEIINSTGLSSNFGVVKAPETGIISYYSDTLDGLLADNVSETTFNMEQYERKNLRTGEIIENNQNVYKLLTEDHWNIVAPISAELADQLQDRKTITFTIMLDQFQMRAPFTVYQKGESWFLNIALDKYVTRYLRERFLEIEIQLKAESGLKIPKSAITEKEFYMVPIEYFTNGGDSGELGLVREVYNETTKALEPQFTACEIYYEDETYGYVDKETFGINDYILSDKTTDRFRISLVGKLEGVYNVNKGYTVFRRIERLSENDEYVIIKKGTKRGLSVYDHIALDATNVIESAVIY</sequence>
<keyword evidence="1" id="KW-0812">Transmembrane</keyword>
<protein>
    <recommendedName>
        <fullName evidence="2">RND related barrel-sandwich hybrid domain-containing protein</fullName>
    </recommendedName>
</protein>
<dbReference type="InterPro" id="IPR058709">
    <property type="entry name" value="BSH_RND-rel"/>
</dbReference>
<feature type="transmembrane region" description="Helical" evidence="1">
    <location>
        <begin position="16"/>
        <end position="38"/>
    </location>
</feature>
<dbReference type="AlphaFoldDB" id="A0A3D2X6K9"/>
<evidence type="ECO:0000313" key="3">
    <source>
        <dbReference type="EMBL" id="HCL02626.1"/>
    </source>
</evidence>
<feature type="domain" description="RND related barrel-sandwich hybrid" evidence="2">
    <location>
        <begin position="67"/>
        <end position="220"/>
    </location>
</feature>
<dbReference type="Pfam" id="PF26018">
    <property type="entry name" value="BSH_RND_rel"/>
    <property type="match status" value="1"/>
</dbReference>
<organism evidence="3 4">
    <name type="scientific">Lachnoclostridium phytofermentans</name>
    <dbReference type="NCBI Taxonomy" id="66219"/>
    <lineage>
        <taxon>Bacteria</taxon>
        <taxon>Bacillati</taxon>
        <taxon>Bacillota</taxon>
        <taxon>Clostridia</taxon>
        <taxon>Lachnospirales</taxon>
        <taxon>Lachnospiraceae</taxon>
    </lineage>
</organism>
<reference evidence="3 4" key="1">
    <citation type="journal article" date="2018" name="Nat. Biotechnol.">
        <title>A standardized bacterial taxonomy based on genome phylogeny substantially revises the tree of life.</title>
        <authorList>
            <person name="Parks D.H."/>
            <person name="Chuvochina M."/>
            <person name="Waite D.W."/>
            <person name="Rinke C."/>
            <person name="Skarshewski A."/>
            <person name="Chaumeil P.A."/>
            <person name="Hugenholtz P."/>
        </authorList>
    </citation>
    <scope>NUCLEOTIDE SEQUENCE [LARGE SCALE GENOMIC DNA]</scope>
    <source>
        <strain evidence="3">UBA11728</strain>
    </source>
</reference>
<proteinExistence type="predicted"/>
<gene>
    <name evidence="3" type="ORF">DHW61_09460</name>
</gene>
<evidence type="ECO:0000259" key="2">
    <source>
        <dbReference type="Pfam" id="PF26018"/>
    </source>
</evidence>
<keyword evidence="1" id="KW-1133">Transmembrane helix</keyword>
<name>A0A3D2X6K9_9FIRM</name>
<accession>A0A3D2X6K9</accession>